<dbReference type="GeneID" id="39578262"/>
<evidence type="ECO:0000256" key="1">
    <source>
        <dbReference type="SAM" id="MobiDB-lite"/>
    </source>
</evidence>
<feature type="compositionally biased region" description="Polar residues" evidence="1">
    <location>
        <begin position="451"/>
        <end position="462"/>
    </location>
</feature>
<dbReference type="OrthoDB" id="5415512at2759"/>
<evidence type="ECO:0000313" key="2">
    <source>
        <dbReference type="EMBL" id="ROT39841.1"/>
    </source>
</evidence>
<feature type="compositionally biased region" description="Polar residues" evidence="1">
    <location>
        <begin position="611"/>
        <end position="622"/>
    </location>
</feature>
<feature type="compositionally biased region" description="Acidic residues" evidence="1">
    <location>
        <begin position="50"/>
        <end position="73"/>
    </location>
</feature>
<feature type="compositionally biased region" description="Polar residues" evidence="1">
    <location>
        <begin position="228"/>
        <end position="241"/>
    </location>
</feature>
<gene>
    <name evidence="2" type="ORF">SODALDRAFT_323162</name>
</gene>
<feature type="compositionally biased region" description="Polar residues" evidence="1">
    <location>
        <begin position="672"/>
        <end position="690"/>
    </location>
</feature>
<feature type="region of interest" description="Disordered" evidence="1">
    <location>
        <begin position="220"/>
        <end position="575"/>
    </location>
</feature>
<feature type="compositionally biased region" description="Pro residues" evidence="1">
    <location>
        <begin position="520"/>
        <end position="532"/>
    </location>
</feature>
<keyword evidence="3" id="KW-1185">Reference proteome</keyword>
<evidence type="ECO:0000313" key="3">
    <source>
        <dbReference type="Proteomes" id="UP000272025"/>
    </source>
</evidence>
<protein>
    <submittedName>
        <fullName evidence="2">Uncharacterized protein</fullName>
    </submittedName>
</protein>
<reference evidence="2 3" key="1">
    <citation type="journal article" date="2018" name="Mol. Ecol.">
        <title>The obligate alkalophilic soda-lake fungus Sodiomyces alkalinus has shifted to a protein diet.</title>
        <authorList>
            <person name="Grum-Grzhimaylo A.A."/>
            <person name="Falkoski D.L."/>
            <person name="van den Heuvel J."/>
            <person name="Valero-Jimenez C.A."/>
            <person name="Min B."/>
            <person name="Choi I.G."/>
            <person name="Lipzen A."/>
            <person name="Daum C.G."/>
            <person name="Aanen D.K."/>
            <person name="Tsang A."/>
            <person name="Henrissat B."/>
            <person name="Bilanenko E.N."/>
            <person name="de Vries R.P."/>
            <person name="van Kan J.A.L."/>
            <person name="Grigoriev I.V."/>
            <person name="Debets A.J.M."/>
        </authorList>
    </citation>
    <scope>NUCLEOTIDE SEQUENCE [LARGE SCALE GENOMIC DNA]</scope>
    <source>
        <strain evidence="2 3">F11</strain>
    </source>
</reference>
<feature type="compositionally biased region" description="Low complexity" evidence="1">
    <location>
        <begin position="22"/>
        <end position="49"/>
    </location>
</feature>
<dbReference type="AlphaFoldDB" id="A0A3N2PZ87"/>
<feature type="region of interest" description="Disordered" evidence="1">
    <location>
        <begin position="1"/>
        <end position="128"/>
    </location>
</feature>
<sequence>MGFRRRPPKVSLLLHLRRNKRPTTPSSSQQSEPWSDLEYSSSTSSSCSLTDEDDEESGSQSESDSESESDSDAEQYVSPSAKGNKQALGPFKKQKTLATPSASPLKSRGRAKYQARAQNQTRPASQPKLAAYQRSNATFSVYVNPTPAPNPKHGPIPDAEFRKATLAFEKDYSQKRRVACFVNIRGVAKENLIAPAPAPAPATGTSWARDLANCPRKPLSVASEHRTNLTTPSVTVASVNGTDAGGSGSNDGNERVERKPRISGAPWKNLYKRQGKAEIPTETLLGKSNRSTKGDDNSSTCSSDESETEPQRYQYKTPTVESASNPSEDSDEVGKKNNKKPKEMAVPGPLNAARSSDLLPPQPSKKPTVKPNPSVAFTPARTRDGSHITANTKDSGYNSSNVSGMSNKVTSCDDRAGVQPFGDDEQLQQQNDKYRHHEEHSNGSTKEEASSYHSSPLVSPNGQRDRRETSAPKRRSGSHRGGPTAAPFDLDGGRFRRQLYEGGVSSLAQEYLGSSRRPPRPSPPSLSSPPPAEQIRMGGYSELAQEYLNPSASRRRRRGRAKFNNSPTANLEDVFYDGNSGFGPSASSIAYSRNAYGREYGDLNLHREDTTSGAQQGRQANNAPGRGAYGQHSSSPEHHSYGRRHGDRSSYSGKSSHLGPYANPNQGGPGPNSYQSKGNTNNHSTSQSSIRLPKLPPQGFVEELPDSDSDSSTIAHIGGTSLAFRSPCSVV</sequence>
<feature type="compositionally biased region" description="Basic and acidic residues" evidence="1">
    <location>
        <begin position="432"/>
        <end position="450"/>
    </location>
</feature>
<dbReference type="RefSeq" id="XP_028467647.1">
    <property type="nucleotide sequence ID" value="XM_028609784.1"/>
</dbReference>
<organism evidence="2 3">
    <name type="scientific">Sodiomyces alkalinus (strain CBS 110278 / VKM F-3762 / F11)</name>
    <name type="common">Alkaliphilic filamentous fungus</name>
    <dbReference type="NCBI Taxonomy" id="1314773"/>
    <lineage>
        <taxon>Eukaryota</taxon>
        <taxon>Fungi</taxon>
        <taxon>Dikarya</taxon>
        <taxon>Ascomycota</taxon>
        <taxon>Pezizomycotina</taxon>
        <taxon>Sordariomycetes</taxon>
        <taxon>Hypocreomycetidae</taxon>
        <taxon>Glomerellales</taxon>
        <taxon>Plectosphaerellaceae</taxon>
        <taxon>Sodiomyces</taxon>
    </lineage>
</organism>
<feature type="compositionally biased region" description="Basic and acidic residues" evidence="1">
    <location>
        <begin position="332"/>
        <end position="343"/>
    </location>
</feature>
<proteinExistence type="predicted"/>
<dbReference type="EMBL" id="ML119053">
    <property type="protein sequence ID" value="ROT39841.1"/>
    <property type="molecule type" value="Genomic_DNA"/>
</dbReference>
<feature type="region of interest" description="Disordered" evidence="1">
    <location>
        <begin position="610"/>
        <end position="713"/>
    </location>
</feature>
<dbReference type="Proteomes" id="UP000272025">
    <property type="component" value="Unassembled WGS sequence"/>
</dbReference>
<feature type="compositionally biased region" description="Polar residues" evidence="1">
    <location>
        <begin position="314"/>
        <end position="327"/>
    </location>
</feature>
<feature type="compositionally biased region" description="Polar residues" evidence="1">
    <location>
        <begin position="388"/>
        <end position="410"/>
    </location>
</feature>
<accession>A0A3N2PZ87</accession>
<name>A0A3N2PZ87_SODAK</name>